<evidence type="ECO:0000256" key="1">
    <source>
        <dbReference type="ARBA" id="ARBA00022741"/>
    </source>
</evidence>
<dbReference type="InterPro" id="IPR004179">
    <property type="entry name" value="Sec63-dom"/>
</dbReference>
<dbReference type="PANTHER" id="PTHR47961">
    <property type="entry name" value="DNA POLYMERASE THETA, PUTATIVE (AFU_ORTHOLOGUE AFUA_1G05260)-RELATED"/>
    <property type="match status" value="1"/>
</dbReference>
<dbReference type="EMBL" id="JAATIS010000212">
    <property type="protein sequence ID" value="KAG2469562.1"/>
    <property type="molecule type" value="Genomic_DNA"/>
</dbReference>
<protein>
    <submittedName>
        <fullName evidence="6">U520 helicase</fullName>
    </submittedName>
</protein>
<evidence type="ECO:0000256" key="2">
    <source>
        <dbReference type="ARBA" id="ARBA00022801"/>
    </source>
</evidence>
<dbReference type="Proteomes" id="UP000886611">
    <property type="component" value="Unassembled WGS sequence"/>
</dbReference>
<keyword evidence="3 6" id="KW-0347">Helicase</keyword>
<evidence type="ECO:0000256" key="4">
    <source>
        <dbReference type="ARBA" id="ARBA00022840"/>
    </source>
</evidence>
<dbReference type="GO" id="GO:0016787">
    <property type="term" value="F:hydrolase activity"/>
    <property type="evidence" value="ECO:0007669"/>
    <property type="project" value="UniProtKB-KW"/>
</dbReference>
<dbReference type="AlphaFoldDB" id="A0A8X7XPV1"/>
<reference evidence="6 7" key="1">
    <citation type="journal article" date="2021" name="Cell">
        <title>Tracing the genetic footprints of vertebrate landing in non-teleost ray-finned fishes.</title>
        <authorList>
            <person name="Bi X."/>
            <person name="Wang K."/>
            <person name="Yang L."/>
            <person name="Pan H."/>
            <person name="Jiang H."/>
            <person name="Wei Q."/>
            <person name="Fang M."/>
            <person name="Yu H."/>
            <person name="Zhu C."/>
            <person name="Cai Y."/>
            <person name="He Y."/>
            <person name="Gan X."/>
            <person name="Zeng H."/>
            <person name="Yu D."/>
            <person name="Zhu Y."/>
            <person name="Jiang H."/>
            <person name="Qiu Q."/>
            <person name="Yang H."/>
            <person name="Zhang Y.E."/>
            <person name="Wang W."/>
            <person name="Zhu M."/>
            <person name="He S."/>
            <person name="Zhang G."/>
        </authorList>
    </citation>
    <scope>NUCLEOTIDE SEQUENCE [LARGE SCALE GENOMIC DNA]</scope>
    <source>
        <strain evidence="6">Bchr_013</strain>
    </source>
</reference>
<evidence type="ECO:0000313" key="7">
    <source>
        <dbReference type="Proteomes" id="UP000886611"/>
    </source>
</evidence>
<dbReference type="GO" id="GO:0005524">
    <property type="term" value="F:ATP binding"/>
    <property type="evidence" value="ECO:0007669"/>
    <property type="project" value="UniProtKB-KW"/>
</dbReference>
<organism evidence="6 7">
    <name type="scientific">Polypterus senegalus</name>
    <name type="common">Senegal bichir</name>
    <dbReference type="NCBI Taxonomy" id="55291"/>
    <lineage>
        <taxon>Eukaryota</taxon>
        <taxon>Metazoa</taxon>
        <taxon>Chordata</taxon>
        <taxon>Craniata</taxon>
        <taxon>Vertebrata</taxon>
        <taxon>Euteleostomi</taxon>
        <taxon>Actinopterygii</taxon>
        <taxon>Polypteriformes</taxon>
        <taxon>Polypteridae</taxon>
        <taxon>Polypterus</taxon>
    </lineage>
</organism>
<accession>A0A8X7XPV1</accession>
<keyword evidence="1" id="KW-0547">Nucleotide-binding</keyword>
<feature type="non-terminal residue" evidence="6">
    <location>
        <position position="1"/>
    </location>
</feature>
<dbReference type="InterPro" id="IPR027417">
    <property type="entry name" value="P-loop_NTPase"/>
</dbReference>
<dbReference type="Gene3D" id="3.40.50.300">
    <property type="entry name" value="P-loop containing nucleotide triphosphate hydrolases"/>
    <property type="match status" value="1"/>
</dbReference>
<dbReference type="GO" id="GO:0000712">
    <property type="term" value="P:resolution of meiotic recombination intermediates"/>
    <property type="evidence" value="ECO:0007669"/>
    <property type="project" value="TreeGrafter"/>
</dbReference>
<dbReference type="GO" id="GO:0003676">
    <property type="term" value="F:nucleic acid binding"/>
    <property type="evidence" value="ECO:0007669"/>
    <property type="project" value="InterPro"/>
</dbReference>
<dbReference type="SUPFAM" id="SSF52540">
    <property type="entry name" value="P-loop containing nucleoside triphosphate hydrolases"/>
    <property type="match status" value="1"/>
</dbReference>
<sequence>MADVTARSLQYEYKAEERSRRERVRKSRVDNDLEAIDIDQQGESLAPRQVLDLEDLVFTQGSHFMANKRCQLPDGSFRKQRKGYEEVHVPALKPKPFADDEILVPIEKLPKYAQAGFEGFKTLNRIQSKLFKSAMDSDENLLVCAPTGAGKTNVALMCMFREIGKHINLDGTINVDDFKIIYVAPMRSLVQEMVGSFSKVTDLGRIASHFYITHDSIQTYNQLLKPTLSEIELFRVFSLSSEFRNITVREVKFTTLKYSVIINSFILV</sequence>
<feature type="domain" description="SEC63" evidence="5">
    <location>
        <begin position="201"/>
        <end position="250"/>
    </location>
</feature>
<dbReference type="FunFam" id="3.40.50.300:FF:003287">
    <property type="entry name" value="U5 small nuclear ribonucleoprotein 200 kDa helicase"/>
    <property type="match status" value="1"/>
</dbReference>
<dbReference type="InterPro" id="IPR050474">
    <property type="entry name" value="Hel308_SKI2-like"/>
</dbReference>
<dbReference type="PANTHER" id="PTHR47961:SF4">
    <property type="entry name" value="ACTIVATING SIGNAL COINTEGRATOR 1 COMPLEX SUBUNIT 3"/>
    <property type="match status" value="1"/>
</dbReference>
<dbReference type="Pfam" id="PF02889">
    <property type="entry name" value="Sec63"/>
    <property type="match status" value="1"/>
</dbReference>
<name>A0A8X7XPV1_POLSE</name>
<dbReference type="GO" id="GO:0003678">
    <property type="term" value="F:DNA helicase activity"/>
    <property type="evidence" value="ECO:0007669"/>
    <property type="project" value="TreeGrafter"/>
</dbReference>
<evidence type="ECO:0000313" key="6">
    <source>
        <dbReference type="EMBL" id="KAG2469562.1"/>
    </source>
</evidence>
<gene>
    <name evidence="6" type="primary">Snrnp200_1</name>
    <name evidence="6" type="ORF">GTO96_0014080</name>
</gene>
<keyword evidence="4" id="KW-0067">ATP-binding</keyword>
<keyword evidence="2" id="KW-0378">Hydrolase</keyword>
<keyword evidence="7" id="KW-1185">Reference proteome</keyword>
<feature type="non-terminal residue" evidence="6">
    <location>
        <position position="268"/>
    </location>
</feature>
<proteinExistence type="predicted"/>
<dbReference type="GO" id="GO:0005634">
    <property type="term" value="C:nucleus"/>
    <property type="evidence" value="ECO:0007669"/>
    <property type="project" value="TreeGrafter"/>
</dbReference>
<evidence type="ECO:0000259" key="5">
    <source>
        <dbReference type="Pfam" id="PF02889"/>
    </source>
</evidence>
<evidence type="ECO:0000256" key="3">
    <source>
        <dbReference type="ARBA" id="ARBA00022806"/>
    </source>
</evidence>
<comment type="caution">
    <text evidence="6">The sequence shown here is derived from an EMBL/GenBank/DDBJ whole genome shotgun (WGS) entry which is preliminary data.</text>
</comment>